<dbReference type="Proteomes" id="UP000789901">
    <property type="component" value="Unassembled WGS sequence"/>
</dbReference>
<accession>A0ABN7UIT0</accession>
<keyword evidence="3" id="KW-1185">Reference proteome</keyword>
<protein>
    <submittedName>
        <fullName evidence="2">27849_t:CDS:1</fullName>
    </submittedName>
</protein>
<sequence length="477" mass="54799">YGIKSIKLEGDSLVIEYQSGTTETKSTKGTGKTKSQMRCDKCKAGGNKFDIYEVPVEDDIALFKKIKTYLESLPSKSVSLEELEQQETLEIQKENQKLKEEINDLKKNQTKSEQKSAGKTSQLGWDKYHDSLVNEKKIWVYLNGPIQTVKPIRNTGTQVDETDTREPIVKPTKIDVRLNRVEFETKKAKDLFEILITEQEVQTDLKGIDFDELEETATEIRVYNNQPNKYFEEVEKVKPLLEKILLSKTWLVMKDLNTLKIETHSDAFGCLDYLINLKTADASTQTDIHGTMFDELEEESVRFIPQQEVLKTELLKKEDAKSLRTKLKELEPYFNRLQLPNTYQLLTGIYGIAIENKEKTTQFLISQEVASLDELGKKIKDLQEKVKDKEPNETEKELLAGLVPITGWASLYDRTEEEVKAILHYITTGTSDEEINKKKLQSQITTLNQQKSQLQTQLDLATKTKEELATELQREKG</sequence>
<evidence type="ECO:0000256" key="1">
    <source>
        <dbReference type="SAM" id="Coils"/>
    </source>
</evidence>
<reference evidence="2 3" key="1">
    <citation type="submission" date="2021-06" db="EMBL/GenBank/DDBJ databases">
        <authorList>
            <person name="Kallberg Y."/>
            <person name="Tangrot J."/>
            <person name="Rosling A."/>
        </authorList>
    </citation>
    <scope>NUCLEOTIDE SEQUENCE [LARGE SCALE GENOMIC DNA]</scope>
    <source>
        <strain evidence="2 3">120-4 pot B 10/14</strain>
    </source>
</reference>
<feature type="coiled-coil region" evidence="1">
    <location>
        <begin position="81"/>
        <end position="115"/>
    </location>
</feature>
<organism evidence="2 3">
    <name type="scientific">Gigaspora margarita</name>
    <dbReference type="NCBI Taxonomy" id="4874"/>
    <lineage>
        <taxon>Eukaryota</taxon>
        <taxon>Fungi</taxon>
        <taxon>Fungi incertae sedis</taxon>
        <taxon>Mucoromycota</taxon>
        <taxon>Glomeromycotina</taxon>
        <taxon>Glomeromycetes</taxon>
        <taxon>Diversisporales</taxon>
        <taxon>Gigasporaceae</taxon>
        <taxon>Gigaspora</taxon>
    </lineage>
</organism>
<proteinExistence type="predicted"/>
<evidence type="ECO:0000313" key="2">
    <source>
        <dbReference type="EMBL" id="CAG8597043.1"/>
    </source>
</evidence>
<name>A0ABN7UIT0_GIGMA</name>
<evidence type="ECO:0000313" key="3">
    <source>
        <dbReference type="Proteomes" id="UP000789901"/>
    </source>
</evidence>
<feature type="non-terminal residue" evidence="2">
    <location>
        <position position="1"/>
    </location>
</feature>
<keyword evidence="1" id="KW-0175">Coiled coil</keyword>
<gene>
    <name evidence="2" type="ORF">GMARGA_LOCUS6693</name>
</gene>
<comment type="caution">
    <text evidence="2">The sequence shown here is derived from an EMBL/GenBank/DDBJ whole genome shotgun (WGS) entry which is preliminary data.</text>
</comment>
<dbReference type="EMBL" id="CAJVQB010003080">
    <property type="protein sequence ID" value="CAG8597043.1"/>
    <property type="molecule type" value="Genomic_DNA"/>
</dbReference>
<feature type="coiled-coil region" evidence="1">
    <location>
        <begin position="437"/>
        <end position="471"/>
    </location>
</feature>